<evidence type="ECO:0000313" key="2">
    <source>
        <dbReference type="EMBL" id="KAF1986000.1"/>
    </source>
</evidence>
<keyword evidence="3" id="KW-1185">Reference proteome</keyword>
<feature type="compositionally biased region" description="Basic and acidic residues" evidence="1">
    <location>
        <begin position="67"/>
        <end position="77"/>
    </location>
</feature>
<sequence>MSIASIIYPSRSSNRTTGKVTSLIPPYSPSLIARPSQVPCHSQALPAPKEPPSASSPPPSQSTPSHFPHDTSETHRQERFRRRSLLGNLHATHLTHPPHEAPLILSRPRLWLCGSISARWSNRRWVQPHVFGSEQVDSLLDVIVVFVTTAKFLYSLPSHPGLVSLHFSTPMSEGQTARPVSSSHKMHCASLP</sequence>
<proteinExistence type="predicted"/>
<accession>A0A6G1GZ03</accession>
<organism evidence="2 3">
    <name type="scientific">Aulographum hederae CBS 113979</name>
    <dbReference type="NCBI Taxonomy" id="1176131"/>
    <lineage>
        <taxon>Eukaryota</taxon>
        <taxon>Fungi</taxon>
        <taxon>Dikarya</taxon>
        <taxon>Ascomycota</taxon>
        <taxon>Pezizomycotina</taxon>
        <taxon>Dothideomycetes</taxon>
        <taxon>Pleosporomycetidae</taxon>
        <taxon>Aulographales</taxon>
        <taxon>Aulographaceae</taxon>
    </lineage>
</organism>
<dbReference type="Proteomes" id="UP000800041">
    <property type="component" value="Unassembled WGS sequence"/>
</dbReference>
<feature type="compositionally biased region" description="Pro residues" evidence="1">
    <location>
        <begin position="48"/>
        <end position="61"/>
    </location>
</feature>
<protein>
    <submittedName>
        <fullName evidence="2">Uncharacterized protein</fullName>
    </submittedName>
</protein>
<name>A0A6G1GZ03_9PEZI</name>
<dbReference type="EMBL" id="ML977159">
    <property type="protein sequence ID" value="KAF1986000.1"/>
    <property type="molecule type" value="Genomic_DNA"/>
</dbReference>
<gene>
    <name evidence="2" type="ORF">K402DRAFT_431848</name>
</gene>
<evidence type="ECO:0000313" key="3">
    <source>
        <dbReference type="Proteomes" id="UP000800041"/>
    </source>
</evidence>
<evidence type="ECO:0000256" key="1">
    <source>
        <dbReference type="SAM" id="MobiDB-lite"/>
    </source>
</evidence>
<reference evidence="2" key="1">
    <citation type="journal article" date="2020" name="Stud. Mycol.">
        <title>101 Dothideomycetes genomes: a test case for predicting lifestyles and emergence of pathogens.</title>
        <authorList>
            <person name="Haridas S."/>
            <person name="Albert R."/>
            <person name="Binder M."/>
            <person name="Bloem J."/>
            <person name="Labutti K."/>
            <person name="Salamov A."/>
            <person name="Andreopoulos B."/>
            <person name="Baker S."/>
            <person name="Barry K."/>
            <person name="Bills G."/>
            <person name="Bluhm B."/>
            <person name="Cannon C."/>
            <person name="Castanera R."/>
            <person name="Culley D."/>
            <person name="Daum C."/>
            <person name="Ezra D."/>
            <person name="Gonzalez J."/>
            <person name="Henrissat B."/>
            <person name="Kuo A."/>
            <person name="Liang C."/>
            <person name="Lipzen A."/>
            <person name="Lutzoni F."/>
            <person name="Magnuson J."/>
            <person name="Mondo S."/>
            <person name="Nolan M."/>
            <person name="Ohm R."/>
            <person name="Pangilinan J."/>
            <person name="Park H.-J."/>
            <person name="Ramirez L."/>
            <person name="Alfaro M."/>
            <person name="Sun H."/>
            <person name="Tritt A."/>
            <person name="Yoshinaga Y."/>
            <person name="Zwiers L.-H."/>
            <person name="Turgeon B."/>
            <person name="Goodwin S."/>
            <person name="Spatafora J."/>
            <person name="Crous P."/>
            <person name="Grigoriev I."/>
        </authorList>
    </citation>
    <scope>NUCLEOTIDE SEQUENCE</scope>
    <source>
        <strain evidence="2">CBS 113979</strain>
    </source>
</reference>
<feature type="region of interest" description="Disordered" evidence="1">
    <location>
        <begin position="1"/>
        <end position="78"/>
    </location>
</feature>
<feature type="compositionally biased region" description="Polar residues" evidence="1">
    <location>
        <begin position="10"/>
        <end position="20"/>
    </location>
</feature>
<dbReference type="AlphaFoldDB" id="A0A6G1GZ03"/>